<evidence type="ECO:0000313" key="1">
    <source>
        <dbReference type="EMBL" id="MAA13038.1"/>
    </source>
</evidence>
<dbReference type="AlphaFoldDB" id="A0A224Y641"/>
<accession>A0A224Y641</accession>
<dbReference type="EMBL" id="GFPF01001892">
    <property type="protein sequence ID" value="MAA13038.1"/>
    <property type="molecule type" value="Transcribed_RNA"/>
</dbReference>
<reference evidence="1" key="1">
    <citation type="journal article" date="2017" name="Parasit. Vectors">
        <title>Sialotranscriptomics of Rhipicephalus zambeziensis reveals intricate expression profiles of secretory proteins and suggests tight temporal transcriptional regulation during blood-feeding.</title>
        <authorList>
            <person name="de Castro M.H."/>
            <person name="de Klerk D."/>
            <person name="Pienaar R."/>
            <person name="Rees D.J.G."/>
            <person name="Mans B.J."/>
        </authorList>
    </citation>
    <scope>NUCLEOTIDE SEQUENCE</scope>
    <source>
        <tissue evidence="1">Salivary glands</tissue>
    </source>
</reference>
<protein>
    <submittedName>
        <fullName evidence="1">Uncharacterized protein</fullName>
    </submittedName>
</protein>
<organism evidence="1">
    <name type="scientific">Rhipicephalus zambeziensis</name>
    <dbReference type="NCBI Taxonomy" id="60191"/>
    <lineage>
        <taxon>Eukaryota</taxon>
        <taxon>Metazoa</taxon>
        <taxon>Ecdysozoa</taxon>
        <taxon>Arthropoda</taxon>
        <taxon>Chelicerata</taxon>
        <taxon>Arachnida</taxon>
        <taxon>Acari</taxon>
        <taxon>Parasitiformes</taxon>
        <taxon>Ixodida</taxon>
        <taxon>Ixodoidea</taxon>
        <taxon>Ixodidae</taxon>
        <taxon>Rhipicephalinae</taxon>
        <taxon>Rhipicephalus</taxon>
        <taxon>Rhipicephalus</taxon>
    </lineage>
</organism>
<name>A0A224Y641_9ACAR</name>
<sequence length="109" mass="12534">MVAVRVECRKPVYKLLHYYCVTCRAHPFVAYTEDLQCSFCNFYSITSFIRHIQTLMFIVFALTVDITIKITSIFSTARPFIFLVCLRMSSTGQKVSTTLTSLPVSEIFL</sequence>
<proteinExistence type="predicted"/>